<reference evidence="5 6" key="1">
    <citation type="journal article" date="2018" name="Appl. Environ. Microbiol.">
        <title>Antimicrobial susceptibility testing and tentative epidemiological cut-off values of five Bacillus species relevant for use as animal feed additives or for plant protection.</title>
        <authorList>
            <person name="Agerso Y."/>
            <person name="Stuer-Lauridsen B."/>
            <person name="Bjerre K."/>
            <person name="Jensen M.G."/>
            <person name="Johansen E."/>
            <person name="Bennedsen M."/>
            <person name="Brockmann E."/>
            <person name="Nielsen B."/>
        </authorList>
    </citation>
    <scope>NUCLEOTIDE SEQUENCE [LARGE SCALE GENOMIC DNA]</scope>
    <source>
        <strain evidence="5 6">CHCC20162</strain>
    </source>
</reference>
<dbReference type="GO" id="GO:0016803">
    <property type="term" value="F:ether hydrolase activity"/>
    <property type="evidence" value="ECO:0007669"/>
    <property type="project" value="TreeGrafter"/>
</dbReference>
<dbReference type="PANTHER" id="PTHR10088:SF4">
    <property type="entry name" value="GLUCOKINASE REGULATORY PROTEIN"/>
    <property type="match status" value="1"/>
</dbReference>
<dbReference type="Gene3D" id="3.40.50.10490">
    <property type="entry name" value="Glucose-6-phosphate isomerase like protein, domain 1"/>
    <property type="match status" value="1"/>
</dbReference>
<dbReference type="InterPro" id="IPR005488">
    <property type="entry name" value="Etherase_MurQ"/>
</dbReference>
<evidence type="ECO:0000256" key="2">
    <source>
        <dbReference type="ARBA" id="ARBA00023277"/>
    </source>
</evidence>
<dbReference type="NCBIfam" id="NF009222">
    <property type="entry name" value="PRK12570.1"/>
    <property type="match status" value="1"/>
</dbReference>
<dbReference type="PROSITE" id="PS51464">
    <property type="entry name" value="SIS"/>
    <property type="match status" value="1"/>
</dbReference>
<dbReference type="EC" id="4.2.1.126" evidence="3"/>
<evidence type="ECO:0000256" key="1">
    <source>
        <dbReference type="ARBA" id="ARBA00023239"/>
    </source>
</evidence>
<feature type="active site" description="Proton donor" evidence="3">
    <location>
        <position position="83"/>
    </location>
</feature>
<dbReference type="InterPro" id="IPR005486">
    <property type="entry name" value="Glucokinase_regulatory_CS"/>
</dbReference>
<dbReference type="PROSITE" id="PS01272">
    <property type="entry name" value="GCKR"/>
    <property type="match status" value="1"/>
</dbReference>
<dbReference type="Proteomes" id="UP000256519">
    <property type="component" value="Unassembled WGS sequence"/>
</dbReference>
<dbReference type="InterPro" id="IPR046348">
    <property type="entry name" value="SIS_dom_sf"/>
</dbReference>
<dbReference type="UniPathway" id="UPA00342"/>
<feature type="domain" description="SIS" evidence="4">
    <location>
        <begin position="55"/>
        <end position="218"/>
    </location>
</feature>
<comment type="pathway">
    <text evidence="3">Amino-sugar metabolism; N-acetylmuramate degradation.</text>
</comment>
<comment type="caution">
    <text evidence="5">The sequence shown here is derived from an EMBL/GenBank/DDBJ whole genome shotgun (WGS) entry which is preliminary data.</text>
</comment>
<gene>
    <name evidence="3 5" type="primary">murQ</name>
    <name evidence="5" type="ORF">C3744_12785</name>
</gene>
<evidence type="ECO:0000313" key="6">
    <source>
        <dbReference type="Proteomes" id="UP000256519"/>
    </source>
</evidence>
<sequence length="304" mass="32464">MNLNHILTEKRNPQTLNIDELSSLEIVKKINEEDHQVPHAINKVLPVIALLVDEIVSAFKQGGRLIYIGAGTSGRLGVLDASECVPTFGTPAEQVIGIIAGGDKALRHALEGAEDNKKQAIEDLKAINLSNKDILVGIAASGRTPYTLSALAYANSLGTVTGCVVNSPQSAMEQEAKYAIVAESGPEVVTGSTRMKAGTAQKLVLNMLTTASMIQIGKVYSNLMVDVQPTNDKLVQRAKNIIAELTGVSPEEAAESLQTYKTPKAAILALLTSTEGDEVHRLLDKHDGHLKKAIGEAMEQQIKD</sequence>
<comment type="subunit">
    <text evidence="3">Homodimer.</text>
</comment>
<dbReference type="NCBIfam" id="TIGR00274">
    <property type="entry name" value="N-acetylmuramic acid 6-phosphate etherase"/>
    <property type="match status" value="1"/>
</dbReference>
<keyword evidence="1 3" id="KW-0456">Lyase</keyword>
<evidence type="ECO:0000259" key="4">
    <source>
        <dbReference type="PROSITE" id="PS51464"/>
    </source>
</evidence>
<feature type="active site" evidence="3">
    <location>
        <position position="114"/>
    </location>
</feature>
<dbReference type="NCBIfam" id="NF003915">
    <property type="entry name" value="PRK05441.1"/>
    <property type="match status" value="1"/>
</dbReference>
<dbReference type="GO" id="GO:0097367">
    <property type="term" value="F:carbohydrate derivative binding"/>
    <property type="evidence" value="ECO:0007669"/>
    <property type="project" value="InterPro"/>
</dbReference>
<protein>
    <recommendedName>
        <fullName evidence="3">N-acetylmuramic acid 6-phosphate etherase</fullName>
        <shortName evidence="3">MurNAc-6-P etherase</shortName>
        <ecNumber evidence="3">4.2.1.126</ecNumber>
    </recommendedName>
    <alternativeName>
        <fullName evidence="3">N-acetylmuramic acid 6-phosphate hydrolase</fullName>
    </alternativeName>
    <alternativeName>
        <fullName evidence="3">N-acetylmuramic acid 6-phosphate lyase</fullName>
    </alternativeName>
</protein>
<dbReference type="GO" id="GO:0016835">
    <property type="term" value="F:carbon-oxygen lyase activity"/>
    <property type="evidence" value="ECO:0007669"/>
    <property type="project" value="UniProtKB-UniRule"/>
</dbReference>
<proteinExistence type="inferred from homology"/>
<accession>A0A3D8X2M6</accession>
<keyword evidence="2 3" id="KW-0119">Carbohydrate metabolism</keyword>
<dbReference type="GO" id="GO:0009254">
    <property type="term" value="P:peptidoglycan turnover"/>
    <property type="evidence" value="ECO:0007669"/>
    <property type="project" value="TreeGrafter"/>
</dbReference>
<dbReference type="HAMAP" id="MF_00068">
    <property type="entry name" value="MurQ"/>
    <property type="match status" value="1"/>
</dbReference>
<dbReference type="AlphaFoldDB" id="A0A3D8X2M6"/>
<organism evidence="5 6">
    <name type="scientific">Priestia megaterium</name>
    <name type="common">Bacillus megaterium</name>
    <dbReference type="NCBI Taxonomy" id="1404"/>
    <lineage>
        <taxon>Bacteria</taxon>
        <taxon>Bacillati</taxon>
        <taxon>Bacillota</taxon>
        <taxon>Bacilli</taxon>
        <taxon>Bacillales</taxon>
        <taxon>Bacillaceae</taxon>
        <taxon>Priestia</taxon>
    </lineage>
</organism>
<dbReference type="Pfam" id="PF22645">
    <property type="entry name" value="GKRP_SIS_N"/>
    <property type="match status" value="1"/>
</dbReference>
<dbReference type="RefSeq" id="WP_116074501.1">
    <property type="nucleotide sequence ID" value="NZ_CP187630.1"/>
</dbReference>
<dbReference type="FunFam" id="3.40.50.10490:FF:000014">
    <property type="entry name" value="N-acetylmuramic acid 6-phosphate etherase"/>
    <property type="match status" value="1"/>
</dbReference>
<comment type="miscellaneous">
    <text evidence="3">A lyase-type mechanism (elimination/hydration) is suggested for the cleavage of the lactyl ether bond of MurNAc 6-phosphate, with the formation of an alpha,beta-unsaturated aldehyde intermediate with (E)-stereochemistry, followed by the syn addition of water to give product.</text>
</comment>
<comment type="similarity">
    <text evidence="3">Belongs to the GCKR-like family. MurNAc-6-P etherase subfamily.</text>
</comment>
<dbReference type="GO" id="GO:0046348">
    <property type="term" value="P:amino sugar catabolic process"/>
    <property type="evidence" value="ECO:0007669"/>
    <property type="project" value="InterPro"/>
</dbReference>
<dbReference type="EMBL" id="PQWM01000009">
    <property type="protein sequence ID" value="RDZ14758.1"/>
    <property type="molecule type" value="Genomic_DNA"/>
</dbReference>
<evidence type="ECO:0000313" key="5">
    <source>
        <dbReference type="EMBL" id="RDZ14758.1"/>
    </source>
</evidence>
<dbReference type="SUPFAM" id="SSF53697">
    <property type="entry name" value="SIS domain"/>
    <property type="match status" value="1"/>
</dbReference>
<dbReference type="InterPro" id="IPR001347">
    <property type="entry name" value="SIS_dom"/>
</dbReference>
<dbReference type="PANTHER" id="PTHR10088">
    <property type="entry name" value="GLUCOKINASE REGULATORY PROTEIN"/>
    <property type="match status" value="1"/>
</dbReference>
<comment type="function">
    <text evidence="3">Specifically catalyzes the cleavage of the D-lactyl ether substituent of MurNAc 6-phosphate, producing GlcNAc 6-phosphate and D-lactate.</text>
</comment>
<dbReference type="InterPro" id="IPR040190">
    <property type="entry name" value="MURQ/GCKR"/>
</dbReference>
<comment type="catalytic activity">
    <reaction evidence="3">
        <text>N-acetyl-D-muramate 6-phosphate + H2O = N-acetyl-D-glucosamine 6-phosphate + (R)-lactate</text>
        <dbReference type="Rhea" id="RHEA:26410"/>
        <dbReference type="ChEBI" id="CHEBI:15377"/>
        <dbReference type="ChEBI" id="CHEBI:16004"/>
        <dbReference type="ChEBI" id="CHEBI:57513"/>
        <dbReference type="ChEBI" id="CHEBI:58722"/>
        <dbReference type="EC" id="4.2.1.126"/>
    </reaction>
</comment>
<dbReference type="Gene3D" id="1.10.8.1080">
    <property type="match status" value="1"/>
</dbReference>
<evidence type="ECO:0000256" key="3">
    <source>
        <dbReference type="HAMAP-Rule" id="MF_00068"/>
    </source>
</evidence>
<dbReference type="CDD" id="cd05007">
    <property type="entry name" value="SIS_Etherase"/>
    <property type="match status" value="1"/>
</dbReference>
<dbReference type="GO" id="GO:0097173">
    <property type="term" value="P:N-acetylmuramic acid catabolic process"/>
    <property type="evidence" value="ECO:0007669"/>
    <property type="project" value="UniProtKB-UniPathway"/>
</dbReference>
<name>A0A3D8X2M6_PRIMG</name>